<sequence>MSFSDKVVIVTGASSGIGAATAIMFCREGASVALVGRNETKLKNVSQKCSAAGGKHVVIIADVSNDDDARRIVDNTIKKFGKLDILVNNAGVLGMAKILDGTILEAYDKIMKTNVRAVVHLTMLAAPHLVKTKGNIVNISSVAGKTISLPTFSAYATSKAALDHFTRGSASELASSGVRVNTVSPGPVATDIMDNIISGEINPDQSRQMIPPLQRVSQSDEIADLILYLASDRSIGITGSDFITDNGYLLK</sequence>
<accession>A0A9N9R787</accession>
<evidence type="ECO:0000313" key="3">
    <source>
        <dbReference type="Proteomes" id="UP001153714"/>
    </source>
</evidence>
<dbReference type="OrthoDB" id="47007at2759"/>
<dbReference type="PANTHER" id="PTHR43975:SF2">
    <property type="entry name" value="EG:BACR7A4.14 PROTEIN-RELATED"/>
    <property type="match status" value="1"/>
</dbReference>
<dbReference type="InterPro" id="IPR057326">
    <property type="entry name" value="KR_dom"/>
</dbReference>
<dbReference type="Proteomes" id="UP001153714">
    <property type="component" value="Chromosome 3"/>
</dbReference>
<dbReference type="PRINTS" id="PR00080">
    <property type="entry name" value="SDRFAMILY"/>
</dbReference>
<dbReference type="InterPro" id="IPR002347">
    <property type="entry name" value="SDR_fam"/>
</dbReference>
<dbReference type="SUPFAM" id="SSF51735">
    <property type="entry name" value="NAD(P)-binding Rossmann-fold domains"/>
    <property type="match status" value="1"/>
</dbReference>
<evidence type="ECO:0000259" key="1">
    <source>
        <dbReference type="SMART" id="SM00822"/>
    </source>
</evidence>
<protein>
    <recommendedName>
        <fullName evidence="1">Ketoreductase domain-containing protein</fullName>
    </recommendedName>
</protein>
<proteinExistence type="predicted"/>
<keyword evidence="3" id="KW-1185">Reference proteome</keyword>
<gene>
    <name evidence="2" type="ORF">DIATSA_LOCUS9284</name>
</gene>
<dbReference type="Pfam" id="PF13561">
    <property type="entry name" value="adh_short_C2"/>
    <property type="match status" value="1"/>
</dbReference>
<dbReference type="PRINTS" id="PR00081">
    <property type="entry name" value="GDHRDH"/>
</dbReference>
<reference evidence="2" key="1">
    <citation type="submission" date="2021-12" db="EMBL/GenBank/DDBJ databases">
        <authorList>
            <person name="King R."/>
        </authorList>
    </citation>
    <scope>NUCLEOTIDE SEQUENCE</scope>
</reference>
<dbReference type="Gene3D" id="3.40.50.720">
    <property type="entry name" value="NAD(P)-binding Rossmann-like Domain"/>
    <property type="match status" value="1"/>
</dbReference>
<dbReference type="SMART" id="SM00822">
    <property type="entry name" value="PKS_KR"/>
    <property type="match status" value="1"/>
</dbReference>
<evidence type="ECO:0000313" key="2">
    <source>
        <dbReference type="EMBL" id="CAG9791685.1"/>
    </source>
</evidence>
<reference evidence="2" key="2">
    <citation type="submission" date="2022-10" db="EMBL/GenBank/DDBJ databases">
        <authorList>
            <consortium name="ENA_rothamsted_submissions"/>
            <consortium name="culmorum"/>
            <person name="King R."/>
        </authorList>
    </citation>
    <scope>NUCLEOTIDE SEQUENCE</scope>
</reference>
<organism evidence="2 3">
    <name type="scientific">Diatraea saccharalis</name>
    <name type="common">sugarcane borer</name>
    <dbReference type="NCBI Taxonomy" id="40085"/>
    <lineage>
        <taxon>Eukaryota</taxon>
        <taxon>Metazoa</taxon>
        <taxon>Ecdysozoa</taxon>
        <taxon>Arthropoda</taxon>
        <taxon>Hexapoda</taxon>
        <taxon>Insecta</taxon>
        <taxon>Pterygota</taxon>
        <taxon>Neoptera</taxon>
        <taxon>Endopterygota</taxon>
        <taxon>Lepidoptera</taxon>
        <taxon>Glossata</taxon>
        <taxon>Ditrysia</taxon>
        <taxon>Pyraloidea</taxon>
        <taxon>Crambidae</taxon>
        <taxon>Crambinae</taxon>
        <taxon>Diatraea</taxon>
    </lineage>
</organism>
<feature type="domain" description="Ketoreductase" evidence="1">
    <location>
        <begin position="6"/>
        <end position="188"/>
    </location>
</feature>
<dbReference type="EMBL" id="OU893334">
    <property type="protein sequence ID" value="CAG9791685.1"/>
    <property type="molecule type" value="Genomic_DNA"/>
</dbReference>
<dbReference type="PANTHER" id="PTHR43975">
    <property type="entry name" value="ZGC:101858"/>
    <property type="match status" value="1"/>
</dbReference>
<dbReference type="AlphaFoldDB" id="A0A9N9R787"/>
<name>A0A9N9R787_9NEOP</name>
<dbReference type="InterPro" id="IPR036291">
    <property type="entry name" value="NAD(P)-bd_dom_sf"/>
</dbReference>
<dbReference type="FunFam" id="3.40.50.720:FF:000084">
    <property type="entry name" value="Short-chain dehydrogenase reductase"/>
    <property type="match status" value="1"/>
</dbReference>